<dbReference type="Proteomes" id="UP001162992">
    <property type="component" value="Chromosome 12"/>
</dbReference>
<organism evidence="1 2">
    <name type="scientific">Diphasiastrum complanatum</name>
    <name type="common">Issler's clubmoss</name>
    <name type="synonym">Lycopodium complanatum</name>
    <dbReference type="NCBI Taxonomy" id="34168"/>
    <lineage>
        <taxon>Eukaryota</taxon>
        <taxon>Viridiplantae</taxon>
        <taxon>Streptophyta</taxon>
        <taxon>Embryophyta</taxon>
        <taxon>Tracheophyta</taxon>
        <taxon>Lycopodiopsida</taxon>
        <taxon>Lycopodiales</taxon>
        <taxon>Lycopodiaceae</taxon>
        <taxon>Lycopodioideae</taxon>
        <taxon>Diphasiastrum</taxon>
    </lineage>
</organism>
<gene>
    <name evidence="1" type="ORF">O6H91_12G092200</name>
</gene>
<keyword evidence="2" id="KW-1185">Reference proteome</keyword>
<protein>
    <submittedName>
        <fullName evidence="1">Uncharacterized protein</fullName>
    </submittedName>
</protein>
<sequence>MGKDSGMMDLDSVDFKELAASVASFASFPGTPSDASVKELLDRFPLTVLFSSLQREEEVPGIVESVVAAFERIFKATYGISLLPEILPYANLGLNASFPSIRRLTCLVIGKALENNDMSGGALLQEVVESDVLVPLLNAVADEDASVAKSASEAVEVLAKTPLGLELLFTDKGLGTGRLKEMALQVPALVQIRILSLAAAIFGLSELAAAAIQGSGVLSVLEAELDNTSDTLAHINSLEILSELAATHNGVKFLLAGKFINRLVSLIGNSEVDTVVRSHAMRVGARLISCLIVTPTAPRDSEVHGVLDAIAKNLENLNEVSGDAERNEKAVGIDALGQIGTSREGAELLLHRPKPVASYIVRAAFVDRQGSSIEVAGIHALAFIAGSERLDTSPLLSEQTETSLHDLIYSALDDSASHSLSNLLWSLLQQAPEIRQATYRLLIPLVARRWCLWEVCYHSDLISFVTDPQTEANKDGMEWRHAFCIATCTALAAAVQQGDAMSTGILEKLDSAVRRGPYLPKEQAEAQPVVATEDRF</sequence>
<name>A0ACC2C4N0_DIPCM</name>
<reference evidence="2" key="1">
    <citation type="journal article" date="2024" name="Proc. Natl. Acad. Sci. U.S.A.">
        <title>Extraordinary preservation of gene collinearity over three hundred million years revealed in homosporous lycophytes.</title>
        <authorList>
            <person name="Li C."/>
            <person name="Wickell D."/>
            <person name="Kuo L.Y."/>
            <person name="Chen X."/>
            <person name="Nie B."/>
            <person name="Liao X."/>
            <person name="Peng D."/>
            <person name="Ji J."/>
            <person name="Jenkins J."/>
            <person name="Williams M."/>
            <person name="Shu S."/>
            <person name="Plott C."/>
            <person name="Barry K."/>
            <person name="Rajasekar S."/>
            <person name="Grimwood J."/>
            <person name="Han X."/>
            <person name="Sun S."/>
            <person name="Hou Z."/>
            <person name="He W."/>
            <person name="Dai G."/>
            <person name="Sun C."/>
            <person name="Schmutz J."/>
            <person name="Leebens-Mack J.H."/>
            <person name="Li F.W."/>
            <person name="Wang L."/>
        </authorList>
    </citation>
    <scope>NUCLEOTIDE SEQUENCE [LARGE SCALE GENOMIC DNA]</scope>
    <source>
        <strain evidence="2">cv. PW_Plant_1</strain>
    </source>
</reference>
<proteinExistence type="predicted"/>
<dbReference type="EMBL" id="CM055103">
    <property type="protein sequence ID" value="KAJ7537014.1"/>
    <property type="molecule type" value="Genomic_DNA"/>
</dbReference>
<evidence type="ECO:0000313" key="1">
    <source>
        <dbReference type="EMBL" id="KAJ7537014.1"/>
    </source>
</evidence>
<evidence type="ECO:0000313" key="2">
    <source>
        <dbReference type="Proteomes" id="UP001162992"/>
    </source>
</evidence>
<accession>A0ACC2C4N0</accession>
<comment type="caution">
    <text evidence="1">The sequence shown here is derived from an EMBL/GenBank/DDBJ whole genome shotgun (WGS) entry which is preliminary data.</text>
</comment>